<accession>B7ANC1</accession>
<name>B7ANC1_9FIRM</name>
<gene>
    <name evidence="3" type="ORF">BACPEC_00174</name>
</gene>
<reference evidence="3 4" key="1">
    <citation type="submission" date="2008-11" db="EMBL/GenBank/DDBJ databases">
        <title>Draft genome sequence of Bacteroides pectinophilus (ATCC 43243).</title>
        <authorList>
            <person name="Sudarsanam P."/>
            <person name="Ley R."/>
            <person name="Guruge J."/>
            <person name="Turnbaugh P.J."/>
            <person name="Mahowald M."/>
            <person name="Liep D."/>
            <person name="Gordon J."/>
        </authorList>
    </citation>
    <scope>NUCLEOTIDE SEQUENCE [LARGE SCALE GENOMIC DNA]</scope>
    <source>
        <strain evidence="3 4">ATCC 43243</strain>
    </source>
</reference>
<dbReference type="Pfam" id="PF14317">
    <property type="entry name" value="YcxB"/>
    <property type="match status" value="1"/>
</dbReference>
<organism evidence="3 4">
    <name type="scientific">[Bacteroides] pectinophilus ATCC 43243</name>
    <dbReference type="NCBI Taxonomy" id="483218"/>
    <lineage>
        <taxon>Bacteria</taxon>
        <taxon>Bacillati</taxon>
        <taxon>Bacillota</taxon>
        <taxon>Clostridia</taxon>
        <taxon>Eubacteriales</taxon>
    </lineage>
</organism>
<evidence type="ECO:0000313" key="4">
    <source>
        <dbReference type="Proteomes" id="UP000003136"/>
    </source>
</evidence>
<evidence type="ECO:0000259" key="2">
    <source>
        <dbReference type="Pfam" id="PF14317"/>
    </source>
</evidence>
<keyword evidence="1" id="KW-0812">Transmembrane</keyword>
<keyword evidence="1" id="KW-1133">Transmembrane helix</keyword>
<dbReference type="Proteomes" id="UP000003136">
    <property type="component" value="Unassembled WGS sequence"/>
</dbReference>
<evidence type="ECO:0000256" key="1">
    <source>
        <dbReference type="SAM" id="Phobius"/>
    </source>
</evidence>
<dbReference type="InterPro" id="IPR025588">
    <property type="entry name" value="YcxB-like_C"/>
</dbReference>
<dbReference type="EMBL" id="ABVQ01000031">
    <property type="protein sequence ID" value="EEC58832.1"/>
    <property type="molecule type" value="Genomic_DNA"/>
</dbReference>
<dbReference type="STRING" id="483218.BACPEC_00174"/>
<dbReference type="HOGENOM" id="CLU_104971_1_0_9"/>
<sequence>MPVEWRLIVKVEFDINVKADDIMNYKFYHKYHSLSGWCEIILGLMMLGLGVYAVMHQDTMSLTFALLALLFGIVFIVVIPLQLVTHSKKAAASEQFAKPMHYLLDESGITVKMGEDEAHVEWKRVYRVKDTGRCILIYFTPTRANIIPKNEVTDKLADIRKVMTDGIGRYKVSIK</sequence>
<feature type="domain" description="YcxB-like C-terminal" evidence="2">
    <location>
        <begin position="104"/>
        <end position="153"/>
    </location>
</feature>
<dbReference type="eggNOG" id="ENOG5031RC2">
    <property type="taxonomic scope" value="Bacteria"/>
</dbReference>
<comment type="caution">
    <text evidence="3">The sequence shown here is derived from an EMBL/GenBank/DDBJ whole genome shotgun (WGS) entry which is preliminary data.</text>
</comment>
<feature type="transmembrane region" description="Helical" evidence="1">
    <location>
        <begin position="34"/>
        <end position="55"/>
    </location>
</feature>
<feature type="transmembrane region" description="Helical" evidence="1">
    <location>
        <begin position="61"/>
        <end position="81"/>
    </location>
</feature>
<protein>
    <recommendedName>
        <fullName evidence="2">YcxB-like C-terminal domain-containing protein</fullName>
    </recommendedName>
</protein>
<keyword evidence="4" id="KW-1185">Reference proteome</keyword>
<evidence type="ECO:0000313" key="3">
    <source>
        <dbReference type="EMBL" id="EEC58832.1"/>
    </source>
</evidence>
<proteinExistence type="predicted"/>
<keyword evidence="1" id="KW-0472">Membrane</keyword>
<dbReference type="AlphaFoldDB" id="B7ANC1"/>
<reference evidence="3 4" key="2">
    <citation type="submission" date="2008-11" db="EMBL/GenBank/DDBJ databases">
        <authorList>
            <person name="Fulton L."/>
            <person name="Clifton S."/>
            <person name="Fulton B."/>
            <person name="Xu J."/>
            <person name="Minx P."/>
            <person name="Pepin K.H."/>
            <person name="Johnson M."/>
            <person name="Bhonagiri V."/>
            <person name="Nash W.E."/>
            <person name="Mardis E.R."/>
            <person name="Wilson R.K."/>
        </authorList>
    </citation>
    <scope>NUCLEOTIDE SEQUENCE [LARGE SCALE GENOMIC DNA]</scope>
    <source>
        <strain evidence="3 4">ATCC 43243</strain>
    </source>
</reference>